<evidence type="ECO:0000313" key="2">
    <source>
        <dbReference type="Proteomes" id="UP000249873"/>
    </source>
</evidence>
<reference evidence="1 2" key="1">
    <citation type="submission" date="2018-05" db="EMBL/GenBank/DDBJ databases">
        <title>Complete genome sequence of Arcticibacterium luteifluviistationis SM1504T, a cytophagaceae bacterium isolated from Arctic surface seawater.</title>
        <authorList>
            <person name="Li Y."/>
            <person name="Qin Q.-L."/>
        </authorList>
    </citation>
    <scope>NUCLEOTIDE SEQUENCE [LARGE SCALE GENOMIC DNA]</scope>
    <source>
        <strain evidence="1 2">SM1504</strain>
    </source>
</reference>
<dbReference type="AlphaFoldDB" id="A0A2Z4G857"/>
<accession>A0A2Z4G857</accession>
<organism evidence="1 2">
    <name type="scientific">Arcticibacterium luteifluviistationis</name>
    <dbReference type="NCBI Taxonomy" id="1784714"/>
    <lineage>
        <taxon>Bacteria</taxon>
        <taxon>Pseudomonadati</taxon>
        <taxon>Bacteroidota</taxon>
        <taxon>Cytophagia</taxon>
        <taxon>Cytophagales</taxon>
        <taxon>Leadbetterellaceae</taxon>
        <taxon>Arcticibacterium</taxon>
    </lineage>
</organism>
<sequence length="95" mass="11651">MKDNYLARFKNISSENELSTDIQKSLWQDYKGNWERAHELAQKKEGHTDYDRIHAYLHRKEGDKFNAGWWYRQLNLPYPTISLEKEWEELVEQYK</sequence>
<dbReference type="Proteomes" id="UP000249873">
    <property type="component" value="Chromosome"/>
</dbReference>
<proteinExistence type="predicted"/>
<gene>
    <name evidence="1" type="ORF">DJ013_03360</name>
</gene>
<name>A0A2Z4G857_9BACT</name>
<dbReference type="OrthoDB" id="370799at2"/>
<protein>
    <submittedName>
        <fullName evidence="1">Uncharacterized protein</fullName>
    </submittedName>
</protein>
<evidence type="ECO:0000313" key="1">
    <source>
        <dbReference type="EMBL" id="AWV97258.1"/>
    </source>
</evidence>
<dbReference type="EMBL" id="CP029480">
    <property type="protein sequence ID" value="AWV97258.1"/>
    <property type="molecule type" value="Genomic_DNA"/>
</dbReference>
<keyword evidence="2" id="KW-1185">Reference proteome</keyword>
<dbReference type="RefSeq" id="WP_111370360.1">
    <property type="nucleotide sequence ID" value="NZ_CP029480.1"/>
</dbReference>
<dbReference type="KEGG" id="als:DJ013_03360"/>